<accession>A0A1R3HSG7</accession>
<dbReference type="InterPro" id="IPR025558">
    <property type="entry name" value="DUF4283"/>
</dbReference>
<dbReference type="Pfam" id="PF14392">
    <property type="entry name" value="zf-CCHC_4"/>
    <property type="match status" value="1"/>
</dbReference>
<evidence type="ECO:0000259" key="3">
    <source>
        <dbReference type="PROSITE" id="PS50158"/>
    </source>
</evidence>
<feature type="domain" description="CCHC-type" evidence="3">
    <location>
        <begin position="211"/>
        <end position="224"/>
    </location>
</feature>
<reference evidence="4 5" key="1">
    <citation type="submission" date="2013-09" db="EMBL/GenBank/DDBJ databases">
        <title>Corchorus capsularis genome sequencing.</title>
        <authorList>
            <person name="Alam M."/>
            <person name="Haque M.S."/>
            <person name="Islam M.S."/>
            <person name="Emdad E.M."/>
            <person name="Islam M.M."/>
            <person name="Ahmed B."/>
            <person name="Halim A."/>
            <person name="Hossen Q.M.M."/>
            <person name="Hossain M.Z."/>
            <person name="Ahmed R."/>
            <person name="Khan M.M."/>
            <person name="Islam R."/>
            <person name="Rashid M.M."/>
            <person name="Khan S.A."/>
            <person name="Rahman M.S."/>
            <person name="Alam M."/>
        </authorList>
    </citation>
    <scope>NUCLEOTIDE SEQUENCE [LARGE SCALE GENOMIC DNA]</scope>
    <source>
        <strain evidence="5">cv. CVL-1</strain>
        <tissue evidence="4">Whole seedling</tissue>
    </source>
</reference>
<dbReference type="InterPro" id="IPR001878">
    <property type="entry name" value="Znf_CCHC"/>
</dbReference>
<dbReference type="Proteomes" id="UP000188268">
    <property type="component" value="Unassembled WGS sequence"/>
</dbReference>
<sequence>MVLHFEEPEGGEPEDIVGELDVLELDTNDAVNKQVRKHSLVGKIVSDKVVKLGPLRAIIAKAWPLREMVEIYELEVSTFLFIFKDERDKFKVLKQGPWSIMDCHIMLKEWPEEATLEEIDFTSSEIWVQVHGLPFSYLTRENAIKIGSMFPRLVELDFEPDEQIRWNGFLRMKVQFKFNVEDPLKTGFNLKRKDNPSKRIDFRYERLPEFCYHCGRLGHPAKGCCFQHDGRKKDSYGHWLRAIPVLQKTQKSSGSKSQHNLFSWRKEQGAEHADNASLKGVIGNSSKQFSTTLPEAFNDGQMVNVGANNNSAKGAAAFMNLDEGESEDSVHKTSLKRAREEDDLESKKKRRVDFEAQLFNFVNEVQPNWRRTTLRRILTKSCATLSGATTSQKLAGGVKLWFDKIKPPPPRDFKFESKWLMDRGCHDTIKEAWESEYEGSRMFKVSQKLKNTRKLLRYWRKNCFPNPRVEVDKLLQRLKEV</sequence>
<keyword evidence="1" id="KW-0863">Zinc-finger</keyword>
<dbReference type="OMA" id="TANGSKW"/>
<evidence type="ECO:0000313" key="5">
    <source>
        <dbReference type="Proteomes" id="UP000188268"/>
    </source>
</evidence>
<comment type="caution">
    <text evidence="4">The sequence shown here is derived from an EMBL/GenBank/DDBJ whole genome shotgun (WGS) entry which is preliminary data.</text>
</comment>
<keyword evidence="1" id="KW-0479">Metal-binding</keyword>
<dbReference type="Gramene" id="OMO73272">
    <property type="protein sequence ID" value="OMO73272"/>
    <property type="gene ID" value="CCACVL1_17357"/>
</dbReference>
<dbReference type="GO" id="GO:0003676">
    <property type="term" value="F:nucleic acid binding"/>
    <property type="evidence" value="ECO:0007669"/>
    <property type="project" value="InterPro"/>
</dbReference>
<evidence type="ECO:0000256" key="2">
    <source>
        <dbReference type="SAM" id="MobiDB-lite"/>
    </source>
</evidence>
<evidence type="ECO:0000256" key="1">
    <source>
        <dbReference type="PROSITE-ProRule" id="PRU00047"/>
    </source>
</evidence>
<name>A0A1R3HSG7_COCAP</name>
<evidence type="ECO:0000313" key="4">
    <source>
        <dbReference type="EMBL" id="OMO73272.1"/>
    </source>
</evidence>
<dbReference type="STRING" id="210143.A0A1R3HSG7"/>
<dbReference type="InterPro" id="IPR040256">
    <property type="entry name" value="At4g02000-like"/>
</dbReference>
<dbReference type="PANTHER" id="PTHR31286:SF178">
    <property type="entry name" value="DUF4283 DOMAIN-CONTAINING PROTEIN"/>
    <property type="match status" value="1"/>
</dbReference>
<dbReference type="GO" id="GO:0008270">
    <property type="term" value="F:zinc ion binding"/>
    <property type="evidence" value="ECO:0007669"/>
    <property type="project" value="UniProtKB-KW"/>
</dbReference>
<dbReference type="EMBL" id="AWWV01011251">
    <property type="protein sequence ID" value="OMO73272.1"/>
    <property type="molecule type" value="Genomic_DNA"/>
</dbReference>
<organism evidence="4 5">
    <name type="scientific">Corchorus capsularis</name>
    <name type="common">Jute</name>
    <dbReference type="NCBI Taxonomy" id="210143"/>
    <lineage>
        <taxon>Eukaryota</taxon>
        <taxon>Viridiplantae</taxon>
        <taxon>Streptophyta</taxon>
        <taxon>Embryophyta</taxon>
        <taxon>Tracheophyta</taxon>
        <taxon>Spermatophyta</taxon>
        <taxon>Magnoliopsida</taxon>
        <taxon>eudicotyledons</taxon>
        <taxon>Gunneridae</taxon>
        <taxon>Pentapetalae</taxon>
        <taxon>rosids</taxon>
        <taxon>malvids</taxon>
        <taxon>Malvales</taxon>
        <taxon>Malvaceae</taxon>
        <taxon>Grewioideae</taxon>
        <taxon>Apeibeae</taxon>
        <taxon>Corchorus</taxon>
    </lineage>
</organism>
<protein>
    <recommendedName>
        <fullName evidence="3">CCHC-type domain-containing protein</fullName>
    </recommendedName>
</protein>
<dbReference type="PROSITE" id="PS50158">
    <property type="entry name" value="ZF_CCHC"/>
    <property type="match status" value="1"/>
</dbReference>
<gene>
    <name evidence="4" type="ORF">CCACVL1_17357</name>
</gene>
<dbReference type="OrthoDB" id="994333at2759"/>
<dbReference type="PANTHER" id="PTHR31286">
    <property type="entry name" value="GLYCINE-RICH CELL WALL STRUCTURAL PROTEIN 1.8-LIKE"/>
    <property type="match status" value="1"/>
</dbReference>
<dbReference type="AlphaFoldDB" id="A0A1R3HSG7"/>
<keyword evidence="5" id="KW-1185">Reference proteome</keyword>
<keyword evidence="1" id="KW-0862">Zinc</keyword>
<dbReference type="Pfam" id="PF14111">
    <property type="entry name" value="DUF4283"/>
    <property type="match status" value="1"/>
</dbReference>
<feature type="region of interest" description="Disordered" evidence="2">
    <location>
        <begin position="323"/>
        <end position="347"/>
    </location>
</feature>
<dbReference type="InterPro" id="IPR025836">
    <property type="entry name" value="Zn_knuckle_CX2CX4HX4C"/>
</dbReference>
<proteinExistence type="predicted"/>